<feature type="domain" description="RHD" evidence="2">
    <location>
        <begin position="73"/>
        <end position="251"/>
    </location>
</feature>
<name>A0A0A1WR43_ZEUCU</name>
<dbReference type="SMART" id="SM00429">
    <property type="entry name" value="IPT"/>
    <property type="match status" value="1"/>
</dbReference>
<dbReference type="GO" id="GO:0048468">
    <property type="term" value="P:cell development"/>
    <property type="evidence" value="ECO:0007669"/>
    <property type="project" value="UniProtKB-ARBA"/>
</dbReference>
<dbReference type="Gene3D" id="2.60.40.340">
    <property type="entry name" value="Rel homology domain (RHD), DNA-binding domain"/>
    <property type="match status" value="1"/>
</dbReference>
<reference evidence="3" key="1">
    <citation type="submission" date="2014-11" db="EMBL/GenBank/DDBJ databases">
        <authorList>
            <person name="Geib S."/>
        </authorList>
    </citation>
    <scope>NUCLEOTIDE SEQUENCE</scope>
</reference>
<dbReference type="GO" id="GO:0045087">
    <property type="term" value="P:innate immune response"/>
    <property type="evidence" value="ECO:0007669"/>
    <property type="project" value="TreeGrafter"/>
</dbReference>
<dbReference type="Pfam" id="PF16179">
    <property type="entry name" value="RHD_dimer"/>
    <property type="match status" value="1"/>
</dbReference>
<dbReference type="InterPro" id="IPR008967">
    <property type="entry name" value="p53-like_TF_DNA-bd_sf"/>
</dbReference>
<feature type="compositionally biased region" description="Low complexity" evidence="1">
    <location>
        <begin position="730"/>
        <end position="755"/>
    </location>
</feature>
<dbReference type="EMBL" id="GBXI01013171">
    <property type="protein sequence ID" value="JAD01121.1"/>
    <property type="molecule type" value="Transcribed_RNA"/>
</dbReference>
<accession>A0A0A1WR43</accession>
<dbReference type="GO" id="GO:0045944">
    <property type="term" value="P:positive regulation of transcription by RNA polymerase II"/>
    <property type="evidence" value="ECO:0007669"/>
    <property type="project" value="TreeGrafter"/>
</dbReference>
<proteinExistence type="predicted"/>
<feature type="region of interest" description="Disordered" evidence="1">
    <location>
        <begin position="421"/>
        <end position="450"/>
    </location>
</feature>
<dbReference type="SUPFAM" id="SSF49417">
    <property type="entry name" value="p53-like transcription factors"/>
    <property type="match status" value="1"/>
</dbReference>
<dbReference type="GO" id="GO:0034097">
    <property type="term" value="P:response to cytokine"/>
    <property type="evidence" value="ECO:0007669"/>
    <property type="project" value="TreeGrafter"/>
</dbReference>
<dbReference type="InterPro" id="IPR013783">
    <property type="entry name" value="Ig-like_fold"/>
</dbReference>
<dbReference type="GO" id="GO:0000981">
    <property type="term" value="F:DNA-binding transcription factor activity, RNA polymerase II-specific"/>
    <property type="evidence" value="ECO:0007669"/>
    <property type="project" value="TreeGrafter"/>
</dbReference>
<dbReference type="SUPFAM" id="SSF81296">
    <property type="entry name" value="E set domains"/>
    <property type="match status" value="1"/>
</dbReference>
<dbReference type="GO" id="GO:0033554">
    <property type="term" value="P:cellular response to stress"/>
    <property type="evidence" value="ECO:0007669"/>
    <property type="project" value="TreeGrafter"/>
</dbReference>
<dbReference type="GO" id="GO:0000978">
    <property type="term" value="F:RNA polymerase II cis-regulatory region sequence-specific DNA binding"/>
    <property type="evidence" value="ECO:0007669"/>
    <property type="project" value="TreeGrafter"/>
</dbReference>
<dbReference type="InterPro" id="IPR037059">
    <property type="entry name" value="RHD_DNA_bind_dom_sf"/>
</dbReference>
<dbReference type="PANTHER" id="PTHR24169:SF25">
    <property type="entry name" value="DORSAL-RELATED IMMUNITY FACTOR DIF-RELATED"/>
    <property type="match status" value="1"/>
</dbReference>
<dbReference type="GO" id="GO:0005634">
    <property type="term" value="C:nucleus"/>
    <property type="evidence" value="ECO:0007669"/>
    <property type="project" value="TreeGrafter"/>
</dbReference>
<dbReference type="FunFam" id="2.60.40.340:FF:000006">
    <property type="entry name" value="Dorsal isoform 1-B"/>
    <property type="match status" value="1"/>
</dbReference>
<evidence type="ECO:0000313" key="3">
    <source>
        <dbReference type="EMBL" id="JAD01121.1"/>
    </source>
</evidence>
<dbReference type="InterPro" id="IPR011539">
    <property type="entry name" value="RHD_DNA_bind_dom"/>
</dbReference>
<dbReference type="InterPro" id="IPR014756">
    <property type="entry name" value="Ig_E-set"/>
</dbReference>
<dbReference type="PROSITE" id="PS01204">
    <property type="entry name" value="REL_1"/>
    <property type="match status" value="1"/>
</dbReference>
<protein>
    <submittedName>
        <fullName evidence="3">Embryonic polarity protein dorsal</fullName>
    </submittedName>
</protein>
<dbReference type="Gene3D" id="2.60.40.10">
    <property type="entry name" value="Immunoglobulins"/>
    <property type="match status" value="1"/>
</dbReference>
<dbReference type="GO" id="GO:0048731">
    <property type="term" value="P:system development"/>
    <property type="evidence" value="ECO:0007669"/>
    <property type="project" value="UniProtKB-ARBA"/>
</dbReference>
<sequence length="837" mass="94500">MDSYICMNQFNDFMDQISPSMSLMEQFNLVQRQNPPTAEPPQQKSKPKQKPKPVQTKTSAALKKQLAEPNRKYANAYVKIVEQPASKAVRFRYECEGRSAGSIPGVNSTLETRTYPTIEIVGYKGRSVCVVSCVTKDPPFKPHPHNLVGKEGCKHGVYTFSVNEETMRGELCNLGIQCVKKKDIEASLKARKDIRVDPFKTGFSHAMMPGTLNINAVRLCFQVFIQGENGHFTVPLKPVVSEPIYDKKSKLDLVIIQMCSSATVLGNTHIMLLCEKVAKEDIAVRFFEEKNGVVVWQAYGDFLSSDVHKQTSIRLKTPKYHKTDITEPVQVLVQLLRPSDGAVSEPWEFKYEPIDSDEVLLKRKCRRIGLTMASLQAEENQTNSERIGCIMKSWDATNKPAQDTIMKDETPTHLDMFYASSEMTPSPEPLSPITITNSSDSSTSPSPYGKVTEILNLETGAVDVHETLNVETTPSTLENNVESQVYTGDQQPQQQQHNLDQLLLSELNPTQPPVVQQLTQQQQQHQSLPLQLQVQQKQQLPQSLHQTQQQQQTQQPLHPHPQQMPMQLQQVQQQPLLQQKLHMPQHRQQPQQQLHPQPQPISMQQQQVSHQSQLQQQLQVPQPPQMLQQTHMSQQQQQPQLMPLQQQQQQLNPQHFSQQHQLPYQPQHLQQQPLLGNSDMMNWEEKFASVLAFAAAALSSNPFNLQHFLTATANSMTQSGQWNFPFSNMQQQPLAPPQQQQQYLSPQQLQPAQQQEDLSKTQFQQQSNVTASSNDDTLVGDDDANNAIVSQPGEEASTISHLLNLDSDQLVQISCDDTLLGHAINDELEIASLTISV</sequence>
<reference evidence="3" key="2">
    <citation type="journal article" date="2015" name="Gigascience">
        <title>Reconstructing a comprehensive transcriptome assembly of a white-pupal translocated strain of the pest fruit fly Bactrocera cucurbitae.</title>
        <authorList>
            <person name="Sim S.B."/>
            <person name="Calla B."/>
            <person name="Hall B."/>
            <person name="DeRego T."/>
            <person name="Geib S.M."/>
        </authorList>
    </citation>
    <scope>NUCLEOTIDE SEQUENCE</scope>
</reference>
<dbReference type="PROSITE" id="PS50254">
    <property type="entry name" value="REL_2"/>
    <property type="match status" value="1"/>
</dbReference>
<evidence type="ECO:0000259" key="2">
    <source>
        <dbReference type="PROSITE" id="PS50254"/>
    </source>
</evidence>
<feature type="region of interest" description="Disordered" evidence="1">
    <location>
        <begin position="32"/>
        <end position="65"/>
    </location>
</feature>
<dbReference type="GO" id="GO:0005737">
    <property type="term" value="C:cytoplasm"/>
    <property type="evidence" value="ECO:0007669"/>
    <property type="project" value="InterPro"/>
</dbReference>
<feature type="compositionally biased region" description="Low complexity" evidence="1">
    <location>
        <begin position="431"/>
        <end position="447"/>
    </location>
</feature>
<feature type="region of interest" description="Disordered" evidence="1">
    <location>
        <begin position="532"/>
        <end position="661"/>
    </location>
</feature>
<dbReference type="InterPro" id="IPR032397">
    <property type="entry name" value="RHD_dimer"/>
</dbReference>
<organism evidence="3">
    <name type="scientific">Zeugodacus cucurbitae</name>
    <name type="common">Melon fruit fly</name>
    <name type="synonym">Bactrocera cucurbitae</name>
    <dbReference type="NCBI Taxonomy" id="28588"/>
    <lineage>
        <taxon>Eukaryota</taxon>
        <taxon>Metazoa</taxon>
        <taxon>Ecdysozoa</taxon>
        <taxon>Arthropoda</taxon>
        <taxon>Hexapoda</taxon>
        <taxon>Insecta</taxon>
        <taxon>Pterygota</taxon>
        <taxon>Neoptera</taxon>
        <taxon>Endopterygota</taxon>
        <taxon>Diptera</taxon>
        <taxon>Brachycera</taxon>
        <taxon>Muscomorpha</taxon>
        <taxon>Tephritoidea</taxon>
        <taxon>Tephritidae</taxon>
        <taxon>Zeugodacus</taxon>
        <taxon>Zeugodacus</taxon>
    </lineage>
</organism>
<dbReference type="InterPro" id="IPR030492">
    <property type="entry name" value="RHD_CS"/>
</dbReference>
<feature type="region of interest" description="Disordered" evidence="1">
    <location>
        <begin position="722"/>
        <end position="788"/>
    </location>
</feature>
<gene>
    <name evidence="3" type="primary">dl_5</name>
    <name evidence="3" type="ORF">g.10873</name>
</gene>
<dbReference type="Pfam" id="PF00554">
    <property type="entry name" value="RHD_DNA_bind"/>
    <property type="match status" value="1"/>
</dbReference>
<dbReference type="AlphaFoldDB" id="A0A0A1WR43"/>
<feature type="compositionally biased region" description="Polar residues" evidence="1">
    <location>
        <begin position="760"/>
        <end position="776"/>
    </location>
</feature>
<dbReference type="GO" id="GO:0038061">
    <property type="term" value="P:non-canonical NF-kappaB signal transduction"/>
    <property type="evidence" value="ECO:0007669"/>
    <property type="project" value="TreeGrafter"/>
</dbReference>
<dbReference type="PRINTS" id="PR00057">
    <property type="entry name" value="NFKBTNSCPFCT"/>
</dbReference>
<dbReference type="InterPro" id="IPR000451">
    <property type="entry name" value="NFkB/Dor"/>
</dbReference>
<dbReference type="GO" id="GO:0007249">
    <property type="term" value="P:canonical NF-kappaB signal transduction"/>
    <property type="evidence" value="ECO:0007669"/>
    <property type="project" value="TreeGrafter"/>
</dbReference>
<dbReference type="PANTHER" id="PTHR24169">
    <property type="entry name" value="NUCLEAR FACTOR NF-KAPPA-B PROTEIN"/>
    <property type="match status" value="1"/>
</dbReference>
<evidence type="ECO:0000256" key="1">
    <source>
        <dbReference type="SAM" id="MobiDB-lite"/>
    </source>
</evidence>
<dbReference type="InterPro" id="IPR002909">
    <property type="entry name" value="IPT_dom"/>
</dbReference>